<name>A0ABT9Y8C7_9FIRM</name>
<accession>A0ABT9Y8C7</accession>
<keyword evidence="6" id="KW-0378">Hydrolase</keyword>
<evidence type="ECO:0000256" key="3">
    <source>
        <dbReference type="ARBA" id="ARBA00013368"/>
    </source>
</evidence>
<protein>
    <recommendedName>
        <fullName evidence="3">Nuclease SbcCD subunit C</fullName>
    </recommendedName>
</protein>
<evidence type="ECO:0000256" key="4">
    <source>
        <dbReference type="SAM" id="Coils"/>
    </source>
</evidence>
<dbReference type="PANTHER" id="PTHR32114:SF2">
    <property type="entry name" value="ABC TRANSPORTER ABCH.3"/>
    <property type="match status" value="1"/>
</dbReference>
<evidence type="ECO:0000313" key="6">
    <source>
        <dbReference type="EMBL" id="MDQ0204094.1"/>
    </source>
</evidence>
<evidence type="ECO:0000256" key="2">
    <source>
        <dbReference type="ARBA" id="ARBA00011322"/>
    </source>
</evidence>
<comment type="similarity">
    <text evidence="1">Belongs to the SMC family. SbcC subfamily.</text>
</comment>
<dbReference type="InterPro" id="IPR027417">
    <property type="entry name" value="P-loop_NTPase"/>
</dbReference>
<keyword evidence="6" id="KW-0540">Nuclease</keyword>
<feature type="coiled-coil region" evidence="4">
    <location>
        <begin position="457"/>
        <end position="536"/>
    </location>
</feature>
<dbReference type="Proteomes" id="UP001239167">
    <property type="component" value="Unassembled WGS sequence"/>
</dbReference>
<organism evidence="6 7">
    <name type="scientific">Pectinatus haikarae</name>
    <dbReference type="NCBI Taxonomy" id="349096"/>
    <lineage>
        <taxon>Bacteria</taxon>
        <taxon>Bacillati</taxon>
        <taxon>Bacillota</taxon>
        <taxon>Negativicutes</taxon>
        <taxon>Selenomonadales</taxon>
        <taxon>Selenomonadaceae</taxon>
        <taxon>Pectinatus</taxon>
    </lineage>
</organism>
<keyword evidence="6" id="KW-0269">Exonuclease</keyword>
<evidence type="ECO:0000256" key="1">
    <source>
        <dbReference type="ARBA" id="ARBA00006930"/>
    </source>
</evidence>
<comment type="subunit">
    <text evidence="2">Heterodimer of SbcC and SbcD.</text>
</comment>
<feature type="domain" description="Rad50/SbcC-type AAA" evidence="5">
    <location>
        <begin position="10"/>
        <end position="227"/>
    </location>
</feature>
<dbReference type="Gene3D" id="3.40.50.300">
    <property type="entry name" value="P-loop containing nucleotide triphosphate hydrolases"/>
    <property type="match status" value="1"/>
</dbReference>
<evidence type="ECO:0000313" key="7">
    <source>
        <dbReference type="Proteomes" id="UP001239167"/>
    </source>
</evidence>
<dbReference type="InterPro" id="IPR038729">
    <property type="entry name" value="Rad50/SbcC_AAA"/>
</dbReference>
<evidence type="ECO:0000259" key="5">
    <source>
        <dbReference type="Pfam" id="PF13476"/>
    </source>
</evidence>
<dbReference type="RefSeq" id="WP_307224275.1">
    <property type="nucleotide sequence ID" value="NZ_CP116940.1"/>
</dbReference>
<dbReference type="Pfam" id="PF13476">
    <property type="entry name" value="AAA_23"/>
    <property type="match status" value="1"/>
</dbReference>
<dbReference type="SUPFAM" id="SSF52540">
    <property type="entry name" value="P-loop containing nucleoside triphosphate hydrolases"/>
    <property type="match status" value="1"/>
</dbReference>
<comment type="caution">
    <text evidence="6">The sequence shown here is derived from an EMBL/GenBank/DDBJ whole genome shotgun (WGS) entry which is preliminary data.</text>
</comment>
<sequence>MEILTLHTENFKGVPLDINFEGVDTDIYGDNGTGKTTVADAIWWLLFNKNSLNETVFEIKPLDAYGQPRHNLEYAVEATFRLDNNEIVTLKKVLTEKWTQKRGSAVKENTGNETKYFIDGTPKPTNKFNAYIKETFISEDIFKLLTNVHHFSENIDWKARRELVLKICGDVESADIFAANPDIKELENLFANKSLEDFKATINAEKKKINDELKIIPAKIAELKNNIDVEPSESKLKLEAALGCVRKELNTTKEEILLAKNGSTVINLKKAIAEVDTAILTRKNDLNKDITDRITALSKEISEQQLQESSIRQEQSLADSRKLANEEEIANIENDLKALADKFDTEAAEKYPDTPIDDTCALCGQKLPADQINLAREKEDKARTDYNIKKAKRLEDMNAQGKQLKANLDKDRADIIVNENKAAELGKTAADIRQIMEDKRKEYRAMLDNKIDSSPAIDALEARKLKYLQQITDVETAAEVNITGLKENAAAKQTEIDNLENKLAVIRTSERTQERIAELTKQQKDYAQRFEELSRQLFLTEEFTKTRVKLLEDKVSSKFKLTQFKMFTDQINGGISECCEPMHDGKPYKALNNAMQYNIGLDIIRTLDAHYNFYPPIFIDNAESITKLNTDIDAQIIRLIVSEPDKKLRVVVKDETRKEIA</sequence>
<gene>
    <name evidence="6" type="ORF">J2S01_001816</name>
</gene>
<feature type="coiled-coil region" evidence="4">
    <location>
        <begin position="287"/>
        <end position="349"/>
    </location>
</feature>
<dbReference type="PANTHER" id="PTHR32114">
    <property type="entry name" value="ABC TRANSPORTER ABCH.3"/>
    <property type="match status" value="1"/>
</dbReference>
<reference evidence="6 7" key="1">
    <citation type="submission" date="2023-07" db="EMBL/GenBank/DDBJ databases">
        <title>Genomic Encyclopedia of Type Strains, Phase IV (KMG-IV): sequencing the most valuable type-strain genomes for metagenomic binning, comparative biology and taxonomic classification.</title>
        <authorList>
            <person name="Goeker M."/>
        </authorList>
    </citation>
    <scope>NUCLEOTIDE SEQUENCE [LARGE SCALE GENOMIC DNA]</scope>
    <source>
        <strain evidence="6 7">DSM 16980</strain>
    </source>
</reference>
<dbReference type="GO" id="GO:0004527">
    <property type="term" value="F:exonuclease activity"/>
    <property type="evidence" value="ECO:0007669"/>
    <property type="project" value="UniProtKB-KW"/>
</dbReference>
<dbReference type="EMBL" id="JAUSUE010000012">
    <property type="protein sequence ID" value="MDQ0204094.1"/>
    <property type="molecule type" value="Genomic_DNA"/>
</dbReference>
<proteinExistence type="inferred from homology"/>
<keyword evidence="7" id="KW-1185">Reference proteome</keyword>
<keyword evidence="4" id="KW-0175">Coiled coil</keyword>